<dbReference type="Proteomes" id="UP000006757">
    <property type="component" value="Unassembled WGS sequence"/>
</dbReference>
<protein>
    <recommendedName>
        <fullName evidence="5">Alginate lyase domain-containing protein</fullName>
    </recommendedName>
</protein>
<dbReference type="GO" id="GO:0042597">
    <property type="term" value="C:periplasmic space"/>
    <property type="evidence" value="ECO:0007669"/>
    <property type="project" value="InterPro"/>
</dbReference>
<keyword evidence="4" id="KW-0472">Membrane</keyword>
<dbReference type="Gene3D" id="1.50.10.100">
    <property type="entry name" value="Chondroitin AC/alginate lyase"/>
    <property type="match status" value="2"/>
</dbReference>
<feature type="region of interest" description="Disordered" evidence="3">
    <location>
        <begin position="1"/>
        <end position="41"/>
    </location>
</feature>
<evidence type="ECO:0000259" key="5">
    <source>
        <dbReference type="Pfam" id="PF05426"/>
    </source>
</evidence>
<sequence>MVTDVEGRVDRGGGKLPDRSTRQAADGQARQASVPDQGLRPGLTAVQSWARPARPALAPGAPIVPRALPGCSWAGALAFLRAGHGWAGWLAHQRLVVEPHAIGSPDKALATGRPWCTLTLYLLTTRTTRPRLRHRLALLAALLAVAVFTLATLVDMPSFSALKNKLQGVLSDEKAPPPVPGNKPMNNAPGTPMADDDCECPPSGGGSKVLNVPKYPDLPLMPTSHEPLNNKAVERLKALCDKAVKSGETYTITNSPITCPVGKHYLYTLKPYWWETKPGCWANIAEQRDGQRNPRESTTHDFPAERACVGCSVLQELGKGWFELTTVCDKPQGQKQLQAFAQTIYQMAYGCKYVGDQSYKDYADKLINVFFLDPDTRMDPAVKYAQSKPGAEPDGNELFVVAPLLEGLESLARMTRARSAEHSSSTRHPKPKSKNGLDSRCHAVQLNRASRADGPKILPFGGILACARLALSVPSQVFVPRSVSPHGLEMAEMVRSGSLSGLPVATPTTCATGAELGRKAQTPAPSSLFLKSLADDQDRYMVLVSQALRQVPCEKYDGVLRDWFKQHADFFMNSPQGKSASTYPNNVGMWYAAGLATHLAYADPAQATTYARQAMSQQMARTPSEFFAHELKRTRPRHYVLFALEAIFILAGEISGDPSQPPPPEVCQWLASLVQYARSVRPGAMEAEREADNRYQPEIAWFDRQLARWTGKQVSEADPDGSGWEGGWNQKSKLAWQMI</sequence>
<dbReference type="OrthoDB" id="63533at2759"/>
<keyword evidence="2" id="KW-0456">Lyase</keyword>
<name>K1WM36_TRIAC</name>
<feature type="domain" description="Alginate lyase" evidence="5">
    <location>
        <begin position="263"/>
        <end position="401"/>
    </location>
</feature>
<proteinExistence type="predicted"/>
<feature type="domain" description="Alginate lyase" evidence="5">
    <location>
        <begin position="559"/>
        <end position="651"/>
    </location>
</feature>
<feature type="compositionally biased region" description="Basic and acidic residues" evidence="3">
    <location>
        <begin position="1"/>
        <end position="21"/>
    </location>
</feature>
<evidence type="ECO:0000256" key="1">
    <source>
        <dbReference type="ARBA" id="ARBA00022729"/>
    </source>
</evidence>
<dbReference type="GO" id="GO:0016829">
    <property type="term" value="F:lyase activity"/>
    <property type="evidence" value="ECO:0007669"/>
    <property type="project" value="UniProtKB-KW"/>
</dbReference>
<evidence type="ECO:0000313" key="7">
    <source>
        <dbReference type="Proteomes" id="UP000006757"/>
    </source>
</evidence>
<keyword evidence="4" id="KW-1133">Transmembrane helix</keyword>
<dbReference type="HOGENOM" id="CLU_390385_0_0_1"/>
<gene>
    <name evidence="6" type="ORF">A1Q2_03541</name>
</gene>
<feature type="region of interest" description="Disordered" evidence="3">
    <location>
        <begin position="415"/>
        <end position="439"/>
    </location>
</feature>
<dbReference type="eggNOG" id="ENOG502RB5F">
    <property type="taxonomic scope" value="Eukaryota"/>
</dbReference>
<dbReference type="InterPro" id="IPR008397">
    <property type="entry name" value="Alginate_lyase_dom"/>
</dbReference>
<keyword evidence="1" id="KW-0732">Signal</keyword>
<dbReference type="Pfam" id="PF05426">
    <property type="entry name" value="Alginate_lyase"/>
    <property type="match status" value="2"/>
</dbReference>
<dbReference type="SUPFAM" id="SSF48230">
    <property type="entry name" value="Chondroitin AC/alginate lyase"/>
    <property type="match status" value="1"/>
</dbReference>
<evidence type="ECO:0000256" key="4">
    <source>
        <dbReference type="SAM" id="Phobius"/>
    </source>
</evidence>
<dbReference type="InterPro" id="IPR008929">
    <property type="entry name" value="Chondroitin_lyas"/>
</dbReference>
<feature type="transmembrane region" description="Helical" evidence="4">
    <location>
        <begin position="136"/>
        <end position="154"/>
    </location>
</feature>
<reference evidence="6 7" key="1">
    <citation type="journal article" date="2012" name="Eukaryot. Cell">
        <title>Genome sequence of the Trichosporon asahii environmental strain CBS 8904.</title>
        <authorList>
            <person name="Yang R.Y."/>
            <person name="Li H.T."/>
            <person name="Zhu H."/>
            <person name="Zhou G.P."/>
            <person name="Wang M."/>
            <person name="Wang L."/>
        </authorList>
    </citation>
    <scope>NUCLEOTIDE SEQUENCE [LARGE SCALE GENOMIC DNA]</scope>
    <source>
        <strain evidence="6 7">CBS 8904</strain>
    </source>
</reference>
<accession>K1WM36</accession>
<evidence type="ECO:0000256" key="2">
    <source>
        <dbReference type="ARBA" id="ARBA00023239"/>
    </source>
</evidence>
<dbReference type="AlphaFoldDB" id="K1WM36"/>
<dbReference type="InParanoid" id="K1WM36"/>
<keyword evidence="4" id="KW-0812">Transmembrane</keyword>
<comment type="caution">
    <text evidence="6">The sequence shown here is derived from an EMBL/GenBank/DDBJ whole genome shotgun (WGS) entry which is preliminary data.</text>
</comment>
<evidence type="ECO:0000256" key="3">
    <source>
        <dbReference type="SAM" id="MobiDB-lite"/>
    </source>
</evidence>
<keyword evidence="7" id="KW-1185">Reference proteome</keyword>
<dbReference type="EMBL" id="AMBO01000296">
    <property type="protein sequence ID" value="EKD02179.1"/>
    <property type="molecule type" value="Genomic_DNA"/>
</dbReference>
<organism evidence="6 7">
    <name type="scientific">Trichosporon asahii var. asahii (strain CBS 8904)</name>
    <name type="common">Yeast</name>
    <dbReference type="NCBI Taxonomy" id="1220162"/>
    <lineage>
        <taxon>Eukaryota</taxon>
        <taxon>Fungi</taxon>
        <taxon>Dikarya</taxon>
        <taxon>Basidiomycota</taxon>
        <taxon>Agaricomycotina</taxon>
        <taxon>Tremellomycetes</taxon>
        <taxon>Trichosporonales</taxon>
        <taxon>Trichosporonaceae</taxon>
        <taxon>Trichosporon</taxon>
    </lineage>
</organism>
<evidence type="ECO:0000313" key="6">
    <source>
        <dbReference type="EMBL" id="EKD02179.1"/>
    </source>
</evidence>